<evidence type="ECO:0000313" key="1">
    <source>
        <dbReference type="EMBL" id="AEE50152.1"/>
    </source>
</evidence>
<organism evidence="1 2">
    <name type="scientific">Haliscomenobacter hydrossis (strain ATCC 27775 / DSM 1100 / LMG 10767 / O)</name>
    <dbReference type="NCBI Taxonomy" id="760192"/>
    <lineage>
        <taxon>Bacteria</taxon>
        <taxon>Pseudomonadati</taxon>
        <taxon>Bacteroidota</taxon>
        <taxon>Saprospiria</taxon>
        <taxon>Saprospirales</taxon>
        <taxon>Haliscomenobacteraceae</taxon>
        <taxon>Haliscomenobacter</taxon>
    </lineage>
</organism>
<keyword evidence="2" id="KW-1185">Reference proteome</keyword>
<reference evidence="1 2" key="1">
    <citation type="journal article" date="2011" name="Stand. Genomic Sci.">
        <title>Complete genome sequence of Haliscomenobacter hydrossis type strain (O).</title>
        <authorList>
            <consortium name="US DOE Joint Genome Institute (JGI-PGF)"/>
            <person name="Daligault H."/>
            <person name="Lapidus A."/>
            <person name="Zeytun A."/>
            <person name="Nolan M."/>
            <person name="Lucas S."/>
            <person name="Del Rio T.G."/>
            <person name="Tice H."/>
            <person name="Cheng J.F."/>
            <person name="Tapia R."/>
            <person name="Han C."/>
            <person name="Goodwin L."/>
            <person name="Pitluck S."/>
            <person name="Liolios K."/>
            <person name="Pagani I."/>
            <person name="Ivanova N."/>
            <person name="Huntemann M."/>
            <person name="Mavromatis K."/>
            <person name="Mikhailova N."/>
            <person name="Pati A."/>
            <person name="Chen A."/>
            <person name="Palaniappan K."/>
            <person name="Land M."/>
            <person name="Hauser L."/>
            <person name="Brambilla E.M."/>
            <person name="Rohde M."/>
            <person name="Verbarg S."/>
            <person name="Goker M."/>
            <person name="Bristow J."/>
            <person name="Eisen J.A."/>
            <person name="Markowitz V."/>
            <person name="Hugenholtz P."/>
            <person name="Kyrpides N.C."/>
            <person name="Klenk H.P."/>
            <person name="Woyke T."/>
        </authorList>
    </citation>
    <scope>NUCLEOTIDE SEQUENCE [LARGE SCALE GENOMIC DNA]</scope>
    <source>
        <strain evidence="2">ATCC 27775 / DSM 1100 / LMG 10767 / O</strain>
    </source>
</reference>
<accession>F4KU55</accession>
<reference key="2">
    <citation type="submission" date="2011-04" db="EMBL/GenBank/DDBJ databases">
        <title>Complete sequence of chromosome of Haliscomenobacter hydrossis DSM 1100.</title>
        <authorList>
            <consortium name="US DOE Joint Genome Institute (JGI-PGF)"/>
            <person name="Lucas S."/>
            <person name="Han J."/>
            <person name="Lapidus A."/>
            <person name="Bruce D."/>
            <person name="Goodwin L."/>
            <person name="Pitluck S."/>
            <person name="Peters L."/>
            <person name="Kyrpides N."/>
            <person name="Mavromatis K."/>
            <person name="Ivanova N."/>
            <person name="Ovchinnikova G."/>
            <person name="Pagani I."/>
            <person name="Daligault H."/>
            <person name="Detter J.C."/>
            <person name="Han C."/>
            <person name="Land M."/>
            <person name="Hauser L."/>
            <person name="Markowitz V."/>
            <person name="Cheng J.-F."/>
            <person name="Hugenholtz P."/>
            <person name="Woyke T."/>
            <person name="Wu D."/>
            <person name="Verbarg S."/>
            <person name="Frueling A."/>
            <person name="Brambilla E."/>
            <person name="Klenk H.-P."/>
            <person name="Eisen J.A."/>
        </authorList>
    </citation>
    <scope>NUCLEOTIDE SEQUENCE</scope>
    <source>
        <strain>DSM 1100</strain>
    </source>
</reference>
<dbReference type="KEGG" id="hhy:Halhy_2273"/>
<dbReference type="HOGENOM" id="CLU_1999813_0_0_10"/>
<protein>
    <submittedName>
        <fullName evidence="1">Uncharacterized protein</fullName>
    </submittedName>
</protein>
<gene>
    <name evidence="1" type="ordered locus">Halhy_2273</name>
</gene>
<sequence>MSNSMILLMALFLFLACQKEMESSTEGVFIRIQNTSKFSYQDIKVVIAEERLYEPLAPGASSAYQRFSKAFRYAYIELKINGKRFGLQPIDYVGEEELKDGKYTYQLNVEDTSSLNRQVNLTFKED</sequence>
<dbReference type="AlphaFoldDB" id="F4KU55"/>
<dbReference type="OrthoDB" id="980950at2"/>
<dbReference type="RefSeq" id="WP_013764702.1">
    <property type="nucleotide sequence ID" value="NC_015510.1"/>
</dbReference>
<dbReference type="Proteomes" id="UP000008461">
    <property type="component" value="Chromosome"/>
</dbReference>
<dbReference type="EMBL" id="CP002691">
    <property type="protein sequence ID" value="AEE50152.1"/>
    <property type="molecule type" value="Genomic_DNA"/>
</dbReference>
<evidence type="ECO:0000313" key="2">
    <source>
        <dbReference type="Proteomes" id="UP000008461"/>
    </source>
</evidence>
<name>F4KU55_HALH1</name>
<dbReference type="eggNOG" id="ENOG50331QH">
    <property type="taxonomic scope" value="Bacteria"/>
</dbReference>
<proteinExistence type="predicted"/>